<evidence type="ECO:0000313" key="2">
    <source>
        <dbReference type="Proteomes" id="UP000604046"/>
    </source>
</evidence>
<name>A0A812RY26_9DINO</name>
<reference evidence="1" key="1">
    <citation type="submission" date="2021-02" db="EMBL/GenBank/DDBJ databases">
        <authorList>
            <person name="Dougan E. K."/>
            <person name="Rhodes N."/>
            <person name="Thang M."/>
            <person name="Chan C."/>
        </authorList>
    </citation>
    <scope>NUCLEOTIDE SEQUENCE</scope>
</reference>
<dbReference type="OrthoDB" id="418544at2759"/>
<comment type="caution">
    <text evidence="1">The sequence shown here is derived from an EMBL/GenBank/DDBJ whole genome shotgun (WGS) entry which is preliminary data.</text>
</comment>
<accession>A0A812RY26</accession>
<proteinExistence type="predicted"/>
<dbReference type="AlphaFoldDB" id="A0A812RY26"/>
<evidence type="ECO:0000313" key="1">
    <source>
        <dbReference type="EMBL" id="CAE7459778.1"/>
    </source>
</evidence>
<organism evidence="1 2">
    <name type="scientific">Symbiodinium natans</name>
    <dbReference type="NCBI Taxonomy" id="878477"/>
    <lineage>
        <taxon>Eukaryota</taxon>
        <taxon>Sar</taxon>
        <taxon>Alveolata</taxon>
        <taxon>Dinophyceae</taxon>
        <taxon>Suessiales</taxon>
        <taxon>Symbiodiniaceae</taxon>
        <taxon>Symbiodinium</taxon>
    </lineage>
</organism>
<protein>
    <submittedName>
        <fullName evidence="1">Uncharacterized protein</fullName>
    </submittedName>
</protein>
<gene>
    <name evidence="1" type="ORF">SNAT2548_LOCUS25509</name>
</gene>
<dbReference type="EMBL" id="CAJNDS010002397">
    <property type="protein sequence ID" value="CAE7459778.1"/>
    <property type="molecule type" value="Genomic_DNA"/>
</dbReference>
<keyword evidence="2" id="KW-1185">Reference proteome</keyword>
<sequence>MGCAASVRVSANVGHHLSFSGQRHYHEKRLQVRKNPESYRTRIVTMLTTDEGDLEVQLSSQSHSDPEEVSGKKKVTFSILEEATEDVDDSDDEFLQELPKKRVTFSVVVDTHFFKEEDAPVVRPMQVSVAWGDAGTPSPLPPRKVLPQVPNQPETEALEEIHPFYQGLRELPVMCTDCTDA</sequence>
<dbReference type="Proteomes" id="UP000604046">
    <property type="component" value="Unassembled WGS sequence"/>
</dbReference>